<feature type="region of interest" description="Disordered" evidence="1">
    <location>
        <begin position="72"/>
        <end position="105"/>
    </location>
</feature>
<reference evidence="2 3" key="1">
    <citation type="journal article" date="2019" name="Mol. Biol. Evol.">
        <title>Blast fungal genomes show frequent chromosomal changes, gene gains and losses, and effector gene turnover.</title>
        <authorList>
            <person name="Gomez Luciano L.B."/>
            <person name="Jason Tsai I."/>
            <person name="Chuma I."/>
            <person name="Tosa Y."/>
            <person name="Chen Y.H."/>
            <person name="Li J.Y."/>
            <person name="Li M.Y."/>
            <person name="Jade Lu M.Y."/>
            <person name="Nakayashiki H."/>
            <person name="Li W.H."/>
        </authorList>
    </citation>
    <scope>NUCLEOTIDE SEQUENCE [LARGE SCALE GENOMIC DNA]</scope>
    <source>
        <strain evidence="2">MZ5-1-6</strain>
    </source>
</reference>
<name>A0A4P7NBR3_PYROR</name>
<gene>
    <name evidence="2" type="ORF">PoMZ_02649</name>
</gene>
<dbReference type="AlphaFoldDB" id="A0A4P7NBR3"/>
<accession>A0A4P7NBR3</accession>
<sequence>MATCLLGGTKTTPSKTLEEQCMSWRINISTSPRQPQKKLEIPLAGSRWMWLGLPSRLHPLCLSRAFHPYVREQDRKKGGPTARGRRDRTNSAVGYENPKSLDRPITRFDLNQKHNSEQADPDYRPQSRPLLASKSLPIWICATAIYHNHKGSAKCLMQFWPSNGVRLVRRRHTKEGLNLPCGTFTQAT</sequence>
<dbReference type="Proteomes" id="UP000294847">
    <property type="component" value="Chromosome 2"/>
</dbReference>
<evidence type="ECO:0000256" key="1">
    <source>
        <dbReference type="SAM" id="MobiDB-lite"/>
    </source>
</evidence>
<protein>
    <submittedName>
        <fullName evidence="2">Uncharacterized protein</fullName>
    </submittedName>
</protein>
<dbReference type="EMBL" id="CP034205">
    <property type="protein sequence ID" value="QBZ57714.1"/>
    <property type="molecule type" value="Genomic_DNA"/>
</dbReference>
<evidence type="ECO:0000313" key="2">
    <source>
        <dbReference type="EMBL" id="QBZ57714.1"/>
    </source>
</evidence>
<evidence type="ECO:0000313" key="3">
    <source>
        <dbReference type="Proteomes" id="UP000294847"/>
    </source>
</evidence>
<proteinExistence type="predicted"/>
<organism evidence="2 3">
    <name type="scientific">Pyricularia oryzae</name>
    <name type="common">Rice blast fungus</name>
    <name type="synonym">Magnaporthe oryzae</name>
    <dbReference type="NCBI Taxonomy" id="318829"/>
    <lineage>
        <taxon>Eukaryota</taxon>
        <taxon>Fungi</taxon>
        <taxon>Dikarya</taxon>
        <taxon>Ascomycota</taxon>
        <taxon>Pezizomycotina</taxon>
        <taxon>Sordariomycetes</taxon>
        <taxon>Sordariomycetidae</taxon>
        <taxon>Magnaporthales</taxon>
        <taxon>Pyriculariaceae</taxon>
        <taxon>Pyricularia</taxon>
    </lineage>
</organism>